<dbReference type="PANTHER" id="PTHR23088:SF27">
    <property type="entry name" value="DEAMINATED GLUTATHIONE AMIDASE"/>
    <property type="match status" value="1"/>
</dbReference>
<dbReference type="InterPro" id="IPR036526">
    <property type="entry name" value="C-N_Hydrolase_sf"/>
</dbReference>
<dbReference type="RefSeq" id="WP_055067361.1">
    <property type="nucleotide sequence ID" value="NZ_CP173697.1"/>
</dbReference>
<organism evidence="3 5">
    <name type="scientific">Roseburia faecis</name>
    <dbReference type="NCBI Taxonomy" id="301302"/>
    <lineage>
        <taxon>Bacteria</taxon>
        <taxon>Bacillati</taxon>
        <taxon>Bacillota</taxon>
        <taxon>Clostridia</taxon>
        <taxon>Lachnospirales</taxon>
        <taxon>Lachnospiraceae</taxon>
        <taxon>Roseburia</taxon>
    </lineage>
</organism>
<feature type="domain" description="CN hydrolase" evidence="2">
    <location>
        <begin position="1"/>
        <end position="236"/>
    </location>
</feature>
<dbReference type="STRING" id="301302.ERS852420_03264"/>
<comment type="similarity">
    <text evidence="1">Belongs to the carbon-nitrogen hydrolase superfamily. NIT1/NIT2 family.</text>
</comment>
<accession>A0A0M6WHM9</accession>
<dbReference type="InterPro" id="IPR003010">
    <property type="entry name" value="C-N_Hydrolase"/>
</dbReference>
<evidence type="ECO:0000256" key="1">
    <source>
        <dbReference type="ARBA" id="ARBA00010613"/>
    </source>
</evidence>
<dbReference type="PANTHER" id="PTHR23088">
    <property type="entry name" value="NITRILASE-RELATED"/>
    <property type="match status" value="1"/>
</dbReference>
<reference evidence="3" key="1">
    <citation type="submission" date="2015-05" db="EMBL/GenBank/DDBJ databases">
        <authorList>
            <person name="Wang D.B."/>
            <person name="Wang M."/>
        </authorList>
    </citation>
    <scope>NUCLEOTIDE SEQUENCE [LARGE SCALE GENOMIC DNA]</scope>
    <source>
        <strain evidence="3">M72</strain>
    </source>
</reference>
<evidence type="ECO:0000313" key="5">
    <source>
        <dbReference type="Proteomes" id="UP000049979"/>
    </source>
</evidence>
<evidence type="ECO:0000313" key="4">
    <source>
        <dbReference type="EMBL" id="MTR81103.1"/>
    </source>
</evidence>
<evidence type="ECO:0000259" key="2">
    <source>
        <dbReference type="PROSITE" id="PS50263"/>
    </source>
</evidence>
<dbReference type="GO" id="GO:0016787">
    <property type="term" value="F:hydrolase activity"/>
    <property type="evidence" value="ECO:0007669"/>
    <property type="project" value="UniProtKB-KW"/>
</dbReference>
<dbReference type="AlphaFoldDB" id="A0A0M6WHM9"/>
<protein>
    <submittedName>
        <fullName evidence="4">Carbon-nitrogen hydrolase family protein</fullName>
    </submittedName>
</protein>
<proteinExistence type="inferred from homology"/>
<dbReference type="Pfam" id="PF00795">
    <property type="entry name" value="CN_hydrolase"/>
    <property type="match status" value="1"/>
</dbReference>
<keyword evidence="4" id="KW-0378">Hydrolase</keyword>
<dbReference type="OrthoDB" id="9811121at2"/>
<dbReference type="Proteomes" id="UP000446657">
    <property type="component" value="Unassembled WGS sequence"/>
</dbReference>
<gene>
    <name evidence="4" type="ORF">GMD30_05110</name>
    <name evidence="3" type="ORF">M72_23871</name>
</gene>
<name>A0A0M6WHM9_9FIRM</name>
<dbReference type="Gene3D" id="3.60.110.10">
    <property type="entry name" value="Carbon-nitrogen hydrolase"/>
    <property type="match status" value="1"/>
</dbReference>
<dbReference type="Proteomes" id="UP000049979">
    <property type="component" value="Unassembled WGS sequence"/>
</dbReference>
<evidence type="ECO:0000313" key="3">
    <source>
        <dbReference type="EMBL" id="CRL35485.1"/>
    </source>
</evidence>
<keyword evidence="5" id="KW-1185">Reference proteome</keyword>
<dbReference type="CDD" id="cd07197">
    <property type="entry name" value="nitrilase"/>
    <property type="match status" value="1"/>
</dbReference>
<reference evidence="4 6" key="3">
    <citation type="journal article" date="2019" name="Nat. Med.">
        <title>A library of human gut bacterial isolates paired with longitudinal multiomics data enables mechanistic microbiome research.</title>
        <authorList>
            <person name="Poyet M."/>
            <person name="Groussin M."/>
            <person name="Gibbons S.M."/>
            <person name="Avila-Pacheco J."/>
            <person name="Jiang X."/>
            <person name="Kearney S.M."/>
            <person name="Perrotta A.R."/>
            <person name="Berdy B."/>
            <person name="Zhao S."/>
            <person name="Lieberman T.D."/>
            <person name="Swanson P.K."/>
            <person name="Smith M."/>
            <person name="Roesemann S."/>
            <person name="Alexander J.E."/>
            <person name="Rich S.A."/>
            <person name="Livny J."/>
            <person name="Vlamakis H."/>
            <person name="Clish C."/>
            <person name="Bullock K."/>
            <person name="Deik A."/>
            <person name="Scott J."/>
            <person name="Pierce K.A."/>
            <person name="Xavier R.J."/>
            <person name="Alm E.J."/>
        </authorList>
    </citation>
    <scope>NUCLEOTIDE SEQUENCE [LARGE SCALE GENOMIC DNA]</scope>
    <source>
        <strain evidence="4 6">BIOML-A1</strain>
    </source>
</reference>
<dbReference type="EMBL" id="CVRR01000009">
    <property type="protein sequence ID" value="CRL35485.1"/>
    <property type="molecule type" value="Genomic_DNA"/>
</dbReference>
<evidence type="ECO:0000313" key="6">
    <source>
        <dbReference type="Proteomes" id="UP000446657"/>
    </source>
</evidence>
<sequence>MRIGAYQFAISGDVNENYKEIEKAIYLAKHKDVQLLIFPECSLTGYPPRDISNSSCVNFNLVQSMCDRLQSVADQNDISFIVGTIFKEKEIYNRALLFQPNKQIKSYDKRALWGWDNDNFAKGNSDGIVEIDGVVFGIRICFEIRFPEFFRELYKRNTDINVVLFYDVADTDDKERYSMIRGHLQTRAVENVTTTISVNATSPFQTAPTMVFGKSGQCIKECVRNKPELLIYDFEKTVNDFGENGRTSISNSLINW</sequence>
<dbReference type="SUPFAM" id="SSF56317">
    <property type="entry name" value="Carbon-nitrogen hydrolase"/>
    <property type="match status" value="1"/>
</dbReference>
<dbReference type="PROSITE" id="PS50263">
    <property type="entry name" value="CN_HYDROLASE"/>
    <property type="match status" value="1"/>
</dbReference>
<reference evidence="5" key="2">
    <citation type="submission" date="2015-05" db="EMBL/GenBank/DDBJ databases">
        <authorList>
            <consortium name="Pathogen Informatics"/>
        </authorList>
    </citation>
    <scope>NUCLEOTIDE SEQUENCE [LARGE SCALE GENOMIC DNA]</scope>
    <source>
        <strain evidence="5">M72</strain>
    </source>
</reference>
<dbReference type="EMBL" id="WNAL01000008">
    <property type="protein sequence ID" value="MTR81103.1"/>
    <property type="molecule type" value="Genomic_DNA"/>
</dbReference>